<proteinExistence type="predicted"/>
<protein>
    <submittedName>
        <fullName evidence="1">Uncharacterized protein</fullName>
    </submittedName>
</protein>
<sequence>MDDKPPKRLSHQELMAFIRNLPPEKLQQIAARASAVHVGGQEARCEDFFNKMDVLLPSHDASRREAHQLLTRLRAGRPTRPQEGV</sequence>
<reference evidence="1 2" key="1">
    <citation type="submission" date="2015-11" db="EMBL/GenBank/DDBJ databases">
        <title>Expanding the genomic diversity of Burkholderia species for the development of highly accurate diagnostics.</title>
        <authorList>
            <person name="Sahl J."/>
            <person name="Keim P."/>
            <person name="Wagner D."/>
        </authorList>
    </citation>
    <scope>NUCLEOTIDE SEQUENCE [LARGE SCALE GENOMIC DNA]</scope>
    <source>
        <strain evidence="1 2">MSMB2087WGS</strain>
    </source>
</reference>
<evidence type="ECO:0000313" key="2">
    <source>
        <dbReference type="Proteomes" id="UP000060630"/>
    </source>
</evidence>
<dbReference type="EMBL" id="LPHD01000049">
    <property type="protein sequence ID" value="KWA83845.1"/>
    <property type="molecule type" value="Genomic_DNA"/>
</dbReference>
<dbReference type="AlphaFoldDB" id="A0A106QBB2"/>
<accession>A0A106QBB2</accession>
<comment type="caution">
    <text evidence="1">The sequence shown here is derived from an EMBL/GenBank/DDBJ whole genome shotgun (WGS) entry which is preliminary data.</text>
</comment>
<dbReference type="Proteomes" id="UP000060630">
    <property type="component" value="Unassembled WGS sequence"/>
</dbReference>
<organism evidence="1 2">
    <name type="scientific">Burkholderia ubonensis</name>
    <dbReference type="NCBI Taxonomy" id="101571"/>
    <lineage>
        <taxon>Bacteria</taxon>
        <taxon>Pseudomonadati</taxon>
        <taxon>Pseudomonadota</taxon>
        <taxon>Betaproteobacteria</taxon>
        <taxon>Burkholderiales</taxon>
        <taxon>Burkholderiaceae</taxon>
        <taxon>Burkholderia</taxon>
        <taxon>Burkholderia cepacia complex</taxon>
    </lineage>
</organism>
<dbReference type="RefSeq" id="WP_060192077.1">
    <property type="nucleotide sequence ID" value="NZ_LPHD01000049.1"/>
</dbReference>
<evidence type="ECO:0000313" key="1">
    <source>
        <dbReference type="EMBL" id="KWA83845.1"/>
    </source>
</evidence>
<name>A0A106QBB2_9BURK</name>
<gene>
    <name evidence="1" type="ORF">WL29_20995</name>
</gene>